<keyword evidence="1" id="KW-1133">Transmembrane helix</keyword>
<keyword evidence="1" id="KW-0472">Membrane</keyword>
<accession>A0AAD2HA96</accession>
<dbReference type="PANTHER" id="PTHR40465:SF1">
    <property type="entry name" value="DUF6534 DOMAIN-CONTAINING PROTEIN"/>
    <property type="match status" value="1"/>
</dbReference>
<organism evidence="2 3">
    <name type="scientific">Mycena citricolor</name>
    <dbReference type="NCBI Taxonomy" id="2018698"/>
    <lineage>
        <taxon>Eukaryota</taxon>
        <taxon>Fungi</taxon>
        <taxon>Dikarya</taxon>
        <taxon>Basidiomycota</taxon>
        <taxon>Agaricomycotina</taxon>
        <taxon>Agaricomycetes</taxon>
        <taxon>Agaricomycetidae</taxon>
        <taxon>Agaricales</taxon>
        <taxon>Marasmiineae</taxon>
        <taxon>Mycenaceae</taxon>
        <taxon>Mycena</taxon>
    </lineage>
</organism>
<evidence type="ECO:0000313" key="2">
    <source>
        <dbReference type="EMBL" id="CAK5270347.1"/>
    </source>
</evidence>
<sequence length="379" mass="42257">MALGPAEVAHGPMFIGLFLNVLLFGMVILQTHTYFTTVWRKDSRWIHSFVLLVLLLDTLNTFFDFAYLYMALIVHFGEGDRGSAVCRVLIYSSGDLQYLRSATWLFMTDPIMTASIACLVQIFMGWRVYLLTRNTVWCGIVIVVMALAGLAGGLATAVEGLRRPQFQQFQAAKVSRRQLPQTVDALRVSKPYVITWLACEVVADILIASILVVQLNSDCAAGLANEVIHRGNVAQDLREPMLLWTTSSPCRYKPDRSPACLLSWTSAFISLLAQESSIAGNGWWLSYAVCRNRFCCRRGWGYDEEDGNTGRTEESALVDQDIRFVGLQKKPVPPPRDSFVPVIDVEILALLNNEPGNEADLTNTLVGSHHTESSQKIME</sequence>
<name>A0AAD2HA96_9AGAR</name>
<feature type="transmembrane region" description="Helical" evidence="1">
    <location>
        <begin position="49"/>
        <end position="70"/>
    </location>
</feature>
<evidence type="ECO:0000256" key="1">
    <source>
        <dbReference type="SAM" id="Phobius"/>
    </source>
</evidence>
<gene>
    <name evidence="2" type="ORF">MYCIT1_LOCUS14689</name>
</gene>
<dbReference type="Proteomes" id="UP001295794">
    <property type="component" value="Unassembled WGS sequence"/>
</dbReference>
<feature type="transmembrane region" description="Helical" evidence="1">
    <location>
        <begin position="102"/>
        <end position="124"/>
    </location>
</feature>
<feature type="transmembrane region" description="Helical" evidence="1">
    <location>
        <begin position="136"/>
        <end position="158"/>
    </location>
</feature>
<reference evidence="2" key="1">
    <citation type="submission" date="2023-11" db="EMBL/GenBank/DDBJ databases">
        <authorList>
            <person name="De Vega J J."/>
            <person name="De Vega J J."/>
        </authorList>
    </citation>
    <scope>NUCLEOTIDE SEQUENCE</scope>
</reference>
<dbReference type="AlphaFoldDB" id="A0AAD2HA96"/>
<dbReference type="EMBL" id="CAVNYO010000165">
    <property type="protein sequence ID" value="CAK5270347.1"/>
    <property type="molecule type" value="Genomic_DNA"/>
</dbReference>
<feature type="transmembrane region" description="Helical" evidence="1">
    <location>
        <begin position="12"/>
        <end position="29"/>
    </location>
</feature>
<proteinExistence type="predicted"/>
<keyword evidence="3" id="KW-1185">Reference proteome</keyword>
<protein>
    <submittedName>
        <fullName evidence="2">Uncharacterized protein</fullName>
    </submittedName>
</protein>
<keyword evidence="1" id="KW-0812">Transmembrane</keyword>
<comment type="caution">
    <text evidence="2">The sequence shown here is derived from an EMBL/GenBank/DDBJ whole genome shotgun (WGS) entry which is preliminary data.</text>
</comment>
<dbReference type="PANTHER" id="PTHR40465">
    <property type="entry name" value="CHROMOSOME 1, WHOLE GENOME SHOTGUN SEQUENCE"/>
    <property type="match status" value="1"/>
</dbReference>
<evidence type="ECO:0000313" key="3">
    <source>
        <dbReference type="Proteomes" id="UP001295794"/>
    </source>
</evidence>